<feature type="domain" description="HTH arsR-type" evidence="4">
    <location>
        <begin position="30"/>
        <end position="128"/>
    </location>
</feature>
<keyword evidence="2" id="KW-0238">DNA-binding</keyword>
<dbReference type="InterPro" id="IPR001845">
    <property type="entry name" value="HTH_ArsR_DNA-bd_dom"/>
</dbReference>
<accession>A0A0L6ZA23</accession>
<evidence type="ECO:0000259" key="4">
    <source>
        <dbReference type="PROSITE" id="PS50987"/>
    </source>
</evidence>
<dbReference type="GO" id="GO:0003677">
    <property type="term" value="F:DNA binding"/>
    <property type="evidence" value="ECO:0007669"/>
    <property type="project" value="UniProtKB-KW"/>
</dbReference>
<dbReference type="Proteomes" id="UP000037043">
    <property type="component" value="Unassembled WGS sequence"/>
</dbReference>
<dbReference type="PATRIC" id="fig|1121318.3.peg.1927"/>
<dbReference type="EMBL" id="LHUR01000022">
    <property type="protein sequence ID" value="KOA19819.1"/>
    <property type="molecule type" value="Genomic_DNA"/>
</dbReference>
<dbReference type="Pfam" id="PF01022">
    <property type="entry name" value="HTH_5"/>
    <property type="match status" value="1"/>
</dbReference>
<dbReference type="SUPFAM" id="SSF46785">
    <property type="entry name" value="Winged helix' DNA-binding domain"/>
    <property type="match status" value="1"/>
</dbReference>
<gene>
    <name evidence="5" type="ORF">CLHOM_19080</name>
</gene>
<protein>
    <submittedName>
        <fullName evidence="5">Putative HTH-type transcriptional regulator</fullName>
    </submittedName>
</protein>
<dbReference type="NCBIfam" id="NF033788">
    <property type="entry name" value="HTH_metalloreg"/>
    <property type="match status" value="1"/>
</dbReference>
<dbReference type="RefSeq" id="WP_052221444.1">
    <property type="nucleotide sequence ID" value="NZ_LHUR01000022.1"/>
</dbReference>
<evidence type="ECO:0000256" key="2">
    <source>
        <dbReference type="ARBA" id="ARBA00023125"/>
    </source>
</evidence>
<evidence type="ECO:0000313" key="6">
    <source>
        <dbReference type="Proteomes" id="UP000037043"/>
    </source>
</evidence>
<reference evidence="6" key="1">
    <citation type="submission" date="2015-08" db="EMBL/GenBank/DDBJ databases">
        <title>Genome sequence of the strict anaerobe Clostridium homopropionicum LuHBu1 (DSM 5847T).</title>
        <authorList>
            <person name="Poehlein A."/>
            <person name="Beck M."/>
            <person name="Schiel-Bengelsdorf B."/>
            <person name="Bengelsdorf F.R."/>
            <person name="Daniel R."/>
            <person name="Duerre P."/>
        </authorList>
    </citation>
    <scope>NUCLEOTIDE SEQUENCE [LARGE SCALE GENOMIC DNA]</scope>
    <source>
        <strain evidence="6">DSM 5847</strain>
    </source>
</reference>
<dbReference type="InterPro" id="IPR011991">
    <property type="entry name" value="ArsR-like_HTH"/>
</dbReference>
<dbReference type="InterPro" id="IPR051011">
    <property type="entry name" value="Metal_resp_trans_reg"/>
</dbReference>
<dbReference type="AlphaFoldDB" id="A0A0L6ZA23"/>
<dbReference type="SMART" id="SM00418">
    <property type="entry name" value="HTH_ARSR"/>
    <property type="match status" value="1"/>
</dbReference>
<dbReference type="PANTHER" id="PTHR43132">
    <property type="entry name" value="ARSENICAL RESISTANCE OPERON REPRESSOR ARSR-RELATED"/>
    <property type="match status" value="1"/>
</dbReference>
<evidence type="ECO:0000256" key="1">
    <source>
        <dbReference type="ARBA" id="ARBA00023015"/>
    </source>
</evidence>
<sequence>MTIIEIYSTIFLVSYIQIIENKEVRDNIMNDKEIYRLHAEFCKFMANPKRIEIMFLLGSEELCVDEIAEKMKVRVSNISQHLSVMREKGVVVTRREGTKIYYKIANPKTLEACTIMRDAMIEHMKKNIDLINEI</sequence>
<evidence type="ECO:0000313" key="5">
    <source>
        <dbReference type="EMBL" id="KOA19819.1"/>
    </source>
</evidence>
<dbReference type="Gene3D" id="1.10.10.10">
    <property type="entry name" value="Winged helix-like DNA-binding domain superfamily/Winged helix DNA-binding domain"/>
    <property type="match status" value="1"/>
</dbReference>
<dbReference type="InterPro" id="IPR036388">
    <property type="entry name" value="WH-like_DNA-bd_sf"/>
</dbReference>
<dbReference type="PRINTS" id="PR00778">
    <property type="entry name" value="HTHARSR"/>
</dbReference>
<name>A0A0L6ZA23_9CLOT</name>
<proteinExistence type="predicted"/>
<dbReference type="PANTHER" id="PTHR43132:SF2">
    <property type="entry name" value="ARSENICAL RESISTANCE OPERON REPRESSOR ARSR-RELATED"/>
    <property type="match status" value="1"/>
</dbReference>
<dbReference type="InterPro" id="IPR036390">
    <property type="entry name" value="WH_DNA-bd_sf"/>
</dbReference>
<keyword evidence="3" id="KW-0804">Transcription</keyword>
<dbReference type="CDD" id="cd00090">
    <property type="entry name" value="HTH_ARSR"/>
    <property type="match status" value="1"/>
</dbReference>
<evidence type="ECO:0000256" key="3">
    <source>
        <dbReference type="ARBA" id="ARBA00023163"/>
    </source>
</evidence>
<keyword evidence="6" id="KW-1185">Reference proteome</keyword>
<comment type="caution">
    <text evidence="5">The sequence shown here is derived from an EMBL/GenBank/DDBJ whole genome shotgun (WGS) entry which is preliminary data.</text>
</comment>
<keyword evidence="1" id="KW-0805">Transcription regulation</keyword>
<dbReference type="STRING" id="36844.SAMN04488501_10285"/>
<dbReference type="GO" id="GO:0003700">
    <property type="term" value="F:DNA-binding transcription factor activity"/>
    <property type="evidence" value="ECO:0007669"/>
    <property type="project" value="InterPro"/>
</dbReference>
<organism evidence="5 6">
    <name type="scientific">Clostridium homopropionicum DSM 5847</name>
    <dbReference type="NCBI Taxonomy" id="1121318"/>
    <lineage>
        <taxon>Bacteria</taxon>
        <taxon>Bacillati</taxon>
        <taxon>Bacillota</taxon>
        <taxon>Clostridia</taxon>
        <taxon>Eubacteriales</taxon>
        <taxon>Clostridiaceae</taxon>
        <taxon>Clostridium</taxon>
    </lineage>
</organism>
<dbReference type="PROSITE" id="PS50987">
    <property type="entry name" value="HTH_ARSR_2"/>
    <property type="match status" value="1"/>
</dbReference>